<organism evidence="2 3">
    <name type="scientific">Yinghuangia aomiensis</name>
    <dbReference type="NCBI Taxonomy" id="676205"/>
    <lineage>
        <taxon>Bacteria</taxon>
        <taxon>Bacillati</taxon>
        <taxon>Actinomycetota</taxon>
        <taxon>Actinomycetes</taxon>
        <taxon>Kitasatosporales</taxon>
        <taxon>Streptomycetaceae</taxon>
        <taxon>Yinghuangia</taxon>
    </lineage>
</organism>
<reference evidence="3" key="1">
    <citation type="journal article" date="2019" name="Int. J. Syst. Evol. Microbiol.">
        <title>The Global Catalogue of Microorganisms (GCM) 10K type strain sequencing project: providing services to taxonomists for standard genome sequencing and annotation.</title>
        <authorList>
            <consortium name="The Broad Institute Genomics Platform"/>
            <consortium name="The Broad Institute Genome Sequencing Center for Infectious Disease"/>
            <person name="Wu L."/>
            <person name="Ma J."/>
        </authorList>
    </citation>
    <scope>NUCLEOTIDE SEQUENCE [LARGE SCALE GENOMIC DNA]</scope>
    <source>
        <strain evidence="3">JCM 17986</strain>
    </source>
</reference>
<keyword evidence="3" id="KW-1185">Reference proteome</keyword>
<comment type="caution">
    <text evidence="2">The sequence shown here is derived from an EMBL/GenBank/DDBJ whole genome shotgun (WGS) entry which is preliminary data.</text>
</comment>
<dbReference type="EMBL" id="BAABHS010000050">
    <property type="protein sequence ID" value="GAA4993907.1"/>
    <property type="molecule type" value="Genomic_DNA"/>
</dbReference>
<gene>
    <name evidence="2" type="ORF">GCM10023205_78290</name>
</gene>
<protein>
    <submittedName>
        <fullName evidence="2">Uncharacterized protein</fullName>
    </submittedName>
</protein>
<evidence type="ECO:0000313" key="3">
    <source>
        <dbReference type="Proteomes" id="UP001500466"/>
    </source>
</evidence>
<accession>A0ABP9IBV2</accession>
<dbReference type="Proteomes" id="UP001500466">
    <property type="component" value="Unassembled WGS sequence"/>
</dbReference>
<proteinExistence type="predicted"/>
<evidence type="ECO:0000256" key="1">
    <source>
        <dbReference type="SAM" id="MobiDB-lite"/>
    </source>
</evidence>
<name>A0ABP9IBV2_9ACTN</name>
<sequence length="457" mass="49518">MAWQAAGDCPRITTVPTGAAPSAAVTLYAERGPCRRTAPAGAPRREARRDRAGVRCARVLLTMGHHQRRDHLGTVGPADRVPVIRHTPLRGGRQRGRGRSAPRVLRGGRPQYDHREDSVLRLRHTVRVTSDAARIALDVLPVRTQQVLDRRVRPQAAAVRKTAVTTALHPFVGDRRGRVLHASVLDGHTFNIQVSLPVPADSGADAAHLFFVGSGSHHRVPLAVRRAGPQELLVEGTVLLGPMPGGTDLTPGRWRLRVLLTSGGRKLNAFDLEGPLDAAEAGGPTQSPTVSVLSGRSHRVRISPLGLLRISVAEPRPHAVVERFELRHSGAHLTFRVVGGGAPPVSVELSHDNTVRHAAVPAGQGDLCTVEIPFDELPRADSEQVWHVHARLRDGTRIVVGRELEVARVPRTVFRMRTVLVATRSGELVRVRPHYSARHQFRLGCTPVASARPGASS</sequence>
<evidence type="ECO:0000313" key="2">
    <source>
        <dbReference type="EMBL" id="GAA4993907.1"/>
    </source>
</evidence>
<feature type="region of interest" description="Disordered" evidence="1">
    <location>
        <begin position="88"/>
        <end position="111"/>
    </location>
</feature>